<comment type="caution">
    <text evidence="1">The sequence shown here is derived from an EMBL/GenBank/DDBJ whole genome shotgun (WGS) entry which is preliminary data.</text>
</comment>
<evidence type="ECO:0000313" key="1">
    <source>
        <dbReference type="EMBL" id="VTZ52682.1"/>
    </source>
</evidence>
<reference evidence="1 2" key="1">
    <citation type="submission" date="2019-05" db="EMBL/GenBank/DDBJ databases">
        <authorList>
            <person name="Farhan Ul Haque M."/>
        </authorList>
    </citation>
    <scope>NUCLEOTIDE SEQUENCE [LARGE SCALE GENOMIC DNA]</scope>
    <source>
        <strain evidence="1">2</strain>
    </source>
</reference>
<sequence length="30" mass="3587">MRTFFNYFNIKPALIHLICKNSTKKTRADD</sequence>
<dbReference type="AlphaFoldDB" id="A0A8B6MCH9"/>
<accession>A0A8B6MCH9</accession>
<protein>
    <submittedName>
        <fullName evidence="1">Uncharacterized protein</fullName>
    </submittedName>
</protein>
<name>A0A8B6MCH9_METTU</name>
<keyword evidence="2" id="KW-1185">Reference proteome</keyword>
<dbReference type="Proteomes" id="UP000485880">
    <property type="component" value="Unassembled WGS sequence"/>
</dbReference>
<gene>
    <name evidence="1" type="ORF">MPC4_960002</name>
</gene>
<dbReference type="EMBL" id="CABFMQ020000160">
    <property type="protein sequence ID" value="VTZ52682.1"/>
    <property type="molecule type" value="Genomic_DNA"/>
</dbReference>
<organism evidence="1 2">
    <name type="scientific">Methylocella tundrae</name>
    <dbReference type="NCBI Taxonomy" id="227605"/>
    <lineage>
        <taxon>Bacteria</taxon>
        <taxon>Pseudomonadati</taxon>
        <taxon>Pseudomonadota</taxon>
        <taxon>Alphaproteobacteria</taxon>
        <taxon>Hyphomicrobiales</taxon>
        <taxon>Beijerinckiaceae</taxon>
        <taxon>Methylocella</taxon>
    </lineage>
</organism>
<evidence type="ECO:0000313" key="2">
    <source>
        <dbReference type="Proteomes" id="UP000485880"/>
    </source>
</evidence>
<proteinExistence type="predicted"/>